<name>A0A7X0H3R7_9BACT</name>
<evidence type="ECO:0000313" key="2">
    <source>
        <dbReference type="EMBL" id="MBB6428742.1"/>
    </source>
</evidence>
<organism evidence="2 3">
    <name type="scientific">Algisphaera agarilytica</name>
    <dbReference type="NCBI Taxonomy" id="1385975"/>
    <lineage>
        <taxon>Bacteria</taxon>
        <taxon>Pseudomonadati</taxon>
        <taxon>Planctomycetota</taxon>
        <taxon>Phycisphaerae</taxon>
        <taxon>Phycisphaerales</taxon>
        <taxon>Phycisphaeraceae</taxon>
        <taxon>Algisphaera</taxon>
    </lineage>
</organism>
<feature type="transmembrane region" description="Helical" evidence="1">
    <location>
        <begin position="259"/>
        <end position="280"/>
    </location>
</feature>
<gene>
    <name evidence="2" type="ORF">HNQ40_000548</name>
</gene>
<protein>
    <submittedName>
        <fullName evidence="2">Putative RNA-binding Zn-ribbon protein involved in translation (DUF1610 family)</fullName>
    </submittedName>
</protein>
<keyword evidence="1" id="KW-0812">Transmembrane</keyword>
<feature type="transmembrane region" description="Helical" evidence="1">
    <location>
        <begin position="185"/>
        <end position="202"/>
    </location>
</feature>
<comment type="caution">
    <text evidence="2">The sequence shown here is derived from an EMBL/GenBank/DDBJ whole genome shotgun (WGS) entry which is preliminary data.</text>
</comment>
<feature type="transmembrane region" description="Helical" evidence="1">
    <location>
        <begin position="76"/>
        <end position="103"/>
    </location>
</feature>
<dbReference type="AlphaFoldDB" id="A0A7X0H3R7"/>
<reference evidence="2 3" key="1">
    <citation type="submission" date="2020-08" db="EMBL/GenBank/DDBJ databases">
        <title>Genomic Encyclopedia of Type Strains, Phase IV (KMG-IV): sequencing the most valuable type-strain genomes for metagenomic binning, comparative biology and taxonomic classification.</title>
        <authorList>
            <person name="Goeker M."/>
        </authorList>
    </citation>
    <scope>NUCLEOTIDE SEQUENCE [LARGE SCALE GENOMIC DNA]</scope>
    <source>
        <strain evidence="2 3">DSM 103725</strain>
    </source>
</reference>
<keyword evidence="1" id="KW-0472">Membrane</keyword>
<accession>A0A7X0H3R7</accession>
<keyword evidence="3" id="KW-1185">Reference proteome</keyword>
<feature type="transmembrane region" description="Helical" evidence="1">
    <location>
        <begin position="228"/>
        <end position="247"/>
    </location>
</feature>
<evidence type="ECO:0000313" key="3">
    <source>
        <dbReference type="Proteomes" id="UP000541810"/>
    </source>
</evidence>
<dbReference type="RefSeq" id="WP_184676149.1">
    <property type="nucleotide sequence ID" value="NZ_JACHGY010000001.1"/>
</dbReference>
<evidence type="ECO:0000256" key="1">
    <source>
        <dbReference type="SAM" id="Phobius"/>
    </source>
</evidence>
<dbReference type="Proteomes" id="UP000541810">
    <property type="component" value="Unassembled WGS sequence"/>
</dbReference>
<proteinExistence type="predicted"/>
<keyword evidence="1" id="KW-1133">Transmembrane helix</keyword>
<sequence length="296" mass="32349">MSSAFPATIPVRLNAEGYIDIDVHCPTCGYNLRMQKVANACPECGAPVDVVERDDADRLERADPGWLKRIERGTGWLHGAALATVLFVVPGIVWAAAALWLLTTKEPNRRETWYHRGTRLSARWASVLAAAAALATLGMLIARYVTAWSEKGIELGGGPSGVNPILKIQRAVAPMMSGDWGTFDLLASTAAAAMAVAMLEAWRHLFALAARADGPAVAQRCRATWKRYLVGVGAIVGLAVATNVVEWMDWQLPGKLYEWTALILVGIVLVVVLWIWWATVRLTRDFRRLLLKSHAG</sequence>
<dbReference type="EMBL" id="JACHGY010000001">
    <property type="protein sequence ID" value="MBB6428742.1"/>
    <property type="molecule type" value="Genomic_DNA"/>
</dbReference>
<feature type="transmembrane region" description="Helical" evidence="1">
    <location>
        <begin position="124"/>
        <end position="145"/>
    </location>
</feature>